<gene>
    <name evidence="2" type="ORF">CgunFtcFv8_009183</name>
</gene>
<evidence type="ECO:0000313" key="3">
    <source>
        <dbReference type="Proteomes" id="UP001331515"/>
    </source>
</evidence>
<accession>A0AAN8C1Q2</accession>
<evidence type="ECO:0000256" key="1">
    <source>
        <dbReference type="SAM" id="MobiDB-lite"/>
    </source>
</evidence>
<comment type="caution">
    <text evidence="2">The sequence shown here is derived from an EMBL/GenBank/DDBJ whole genome shotgun (WGS) entry which is preliminary data.</text>
</comment>
<evidence type="ECO:0000313" key="2">
    <source>
        <dbReference type="EMBL" id="KAK5895495.1"/>
    </source>
</evidence>
<dbReference type="EMBL" id="JAURVH010001534">
    <property type="protein sequence ID" value="KAK5895495.1"/>
    <property type="molecule type" value="Genomic_DNA"/>
</dbReference>
<protein>
    <submittedName>
        <fullName evidence="2">Uncharacterized protein</fullName>
    </submittedName>
</protein>
<name>A0AAN8C1Q2_CHAGU</name>
<sequence length="112" mass="12082">MKQRARGAVAPPADAEVKTPTPHTLELPEFNLKESDTDVRVPPPNRGHSDVRVLSKDPAQGPGDVFQREGSIGKGPKPPVSSKPSSPLNKQQTSTPPENILHRTSWCTNSNS</sequence>
<dbReference type="AlphaFoldDB" id="A0AAN8C1Q2"/>
<reference evidence="2 3" key="1">
    <citation type="journal article" date="2023" name="Mol. Biol. Evol.">
        <title>Genomics of Secondarily Temperate Adaptation in the Only Non-Antarctic Icefish.</title>
        <authorList>
            <person name="Rivera-Colon A.G."/>
            <person name="Rayamajhi N."/>
            <person name="Minhas B.F."/>
            <person name="Madrigal G."/>
            <person name="Bilyk K.T."/>
            <person name="Yoon V."/>
            <person name="Hune M."/>
            <person name="Gregory S."/>
            <person name="Cheng C.H.C."/>
            <person name="Catchen J.M."/>
        </authorList>
    </citation>
    <scope>NUCLEOTIDE SEQUENCE [LARGE SCALE GENOMIC DNA]</scope>
    <source>
        <tissue evidence="2">White muscle</tissue>
    </source>
</reference>
<keyword evidence="3" id="KW-1185">Reference proteome</keyword>
<feature type="region of interest" description="Disordered" evidence="1">
    <location>
        <begin position="1"/>
        <end position="112"/>
    </location>
</feature>
<proteinExistence type="predicted"/>
<organism evidence="2 3">
    <name type="scientific">Champsocephalus gunnari</name>
    <name type="common">Mackerel icefish</name>
    <dbReference type="NCBI Taxonomy" id="52237"/>
    <lineage>
        <taxon>Eukaryota</taxon>
        <taxon>Metazoa</taxon>
        <taxon>Chordata</taxon>
        <taxon>Craniata</taxon>
        <taxon>Vertebrata</taxon>
        <taxon>Euteleostomi</taxon>
        <taxon>Actinopterygii</taxon>
        <taxon>Neopterygii</taxon>
        <taxon>Teleostei</taxon>
        <taxon>Neoteleostei</taxon>
        <taxon>Acanthomorphata</taxon>
        <taxon>Eupercaria</taxon>
        <taxon>Perciformes</taxon>
        <taxon>Notothenioidei</taxon>
        <taxon>Channichthyidae</taxon>
        <taxon>Champsocephalus</taxon>
    </lineage>
</organism>
<dbReference type="Proteomes" id="UP001331515">
    <property type="component" value="Unassembled WGS sequence"/>
</dbReference>
<feature type="compositionally biased region" description="Polar residues" evidence="1">
    <location>
        <begin position="88"/>
        <end position="97"/>
    </location>
</feature>